<dbReference type="Proteomes" id="UP000461754">
    <property type="component" value="Unassembled WGS sequence"/>
</dbReference>
<sequence>MILYFTGTGNSRHVAEKIAEATGDAIENIAVHLKKHDVGSYTSEKPYVFVGPVYAVLRLHRQLPGERD</sequence>
<proteinExistence type="predicted"/>
<evidence type="ECO:0000313" key="2">
    <source>
        <dbReference type="Proteomes" id="UP000461754"/>
    </source>
</evidence>
<dbReference type="RefSeq" id="WP_154576546.1">
    <property type="nucleotide sequence ID" value="NZ_VUMO01000008.1"/>
</dbReference>
<dbReference type="EMBL" id="VUMO01000008">
    <property type="protein sequence ID" value="MSS20168.1"/>
    <property type="molecule type" value="Genomic_DNA"/>
</dbReference>
<dbReference type="Gene3D" id="3.40.50.360">
    <property type="match status" value="1"/>
</dbReference>
<dbReference type="AlphaFoldDB" id="A0A7X2TAV9"/>
<keyword evidence="2" id="KW-1185">Reference proteome</keyword>
<name>A0A7X2TAV9_9FIRM</name>
<organism evidence="1 2">
    <name type="scientific">Pseudoramibacter porci</name>
    <dbReference type="NCBI Taxonomy" id="2606631"/>
    <lineage>
        <taxon>Bacteria</taxon>
        <taxon>Bacillati</taxon>
        <taxon>Bacillota</taxon>
        <taxon>Clostridia</taxon>
        <taxon>Eubacteriales</taxon>
        <taxon>Eubacteriaceae</taxon>
        <taxon>Pseudoramibacter</taxon>
    </lineage>
</organism>
<comment type="caution">
    <text evidence="1">The sequence shown here is derived from an EMBL/GenBank/DDBJ whole genome shotgun (WGS) entry which is preliminary data.</text>
</comment>
<evidence type="ECO:0008006" key="3">
    <source>
        <dbReference type="Google" id="ProtNLM"/>
    </source>
</evidence>
<dbReference type="InterPro" id="IPR029039">
    <property type="entry name" value="Flavoprotein-like_sf"/>
</dbReference>
<gene>
    <name evidence="1" type="ORF">FYJ52_07140</name>
</gene>
<protein>
    <recommendedName>
        <fullName evidence="3">Flavodoxin-like domain-containing protein</fullName>
    </recommendedName>
</protein>
<reference evidence="1 2" key="1">
    <citation type="submission" date="2019-08" db="EMBL/GenBank/DDBJ databases">
        <title>In-depth cultivation of the pig gut microbiome towards novel bacterial diversity and tailored functional studies.</title>
        <authorList>
            <person name="Wylensek D."/>
            <person name="Hitch T.C.A."/>
            <person name="Clavel T."/>
        </authorList>
    </citation>
    <scope>NUCLEOTIDE SEQUENCE [LARGE SCALE GENOMIC DNA]</scope>
    <source>
        <strain evidence="1 2">RF-744-FAT-4</strain>
    </source>
</reference>
<accession>A0A7X2TAV9</accession>
<dbReference type="SUPFAM" id="SSF52218">
    <property type="entry name" value="Flavoproteins"/>
    <property type="match status" value="1"/>
</dbReference>
<evidence type="ECO:0000313" key="1">
    <source>
        <dbReference type="EMBL" id="MSS20168.1"/>
    </source>
</evidence>